<evidence type="ECO:0000313" key="10">
    <source>
        <dbReference type="Proteomes" id="UP001497533"/>
    </source>
</evidence>
<feature type="binding site" evidence="8">
    <location>
        <position position="16"/>
    </location>
    <ligand>
        <name>Zn(2+)</name>
        <dbReference type="ChEBI" id="CHEBI:29105"/>
    </ligand>
</feature>
<evidence type="ECO:0000313" key="9">
    <source>
        <dbReference type="EMBL" id="CAL1329470.1"/>
    </source>
</evidence>
<feature type="binding site" evidence="8">
    <location>
        <position position="37"/>
    </location>
    <ligand>
        <name>Zn(2+)</name>
        <dbReference type="ChEBI" id="CHEBI:29105"/>
    </ligand>
</feature>
<dbReference type="PANTHER" id="PTHR33280">
    <property type="entry name" value="50S RIBOSOMAL PROTEIN L31, CHLOROPLASTIC"/>
    <property type="match status" value="1"/>
</dbReference>
<dbReference type="EMBL" id="OZ034688">
    <property type="protein sequence ID" value="CAL1329470.1"/>
    <property type="molecule type" value="Genomic_DNA"/>
</dbReference>
<evidence type="ECO:0000256" key="7">
    <source>
        <dbReference type="ARBA" id="ARBA00035687"/>
    </source>
</evidence>
<keyword evidence="10" id="KW-1185">Reference proteome</keyword>
<dbReference type="Proteomes" id="UP001497533">
    <property type="component" value="Chromosome"/>
</dbReference>
<proteinExistence type="inferred from homology"/>
<comment type="cofactor">
    <cofactor evidence="8">
        <name>Zn(2+)</name>
        <dbReference type="ChEBI" id="CHEBI:29105"/>
    </cofactor>
    <text evidence="8">Binds 1 zinc ion per subunit.</text>
</comment>
<dbReference type="NCBIfam" id="TIGR00105">
    <property type="entry name" value="L31"/>
    <property type="match status" value="1"/>
</dbReference>
<evidence type="ECO:0000256" key="6">
    <source>
        <dbReference type="ARBA" id="ARBA00023274"/>
    </source>
</evidence>
<feature type="binding site" evidence="8">
    <location>
        <position position="40"/>
    </location>
    <ligand>
        <name>Zn(2+)</name>
        <dbReference type="ChEBI" id="CHEBI:29105"/>
    </ligand>
</feature>
<gene>
    <name evidence="8 9" type="primary">rpmE</name>
    <name evidence="9" type="ORF">PRHACTZTBTEA_561</name>
</gene>
<dbReference type="Pfam" id="PF01197">
    <property type="entry name" value="Ribosomal_L31"/>
    <property type="match status" value="1"/>
</dbReference>
<evidence type="ECO:0000256" key="1">
    <source>
        <dbReference type="ARBA" id="ARBA00009296"/>
    </source>
</evidence>
<dbReference type="InterPro" id="IPR027491">
    <property type="entry name" value="Ribosomal_bL31_A"/>
</dbReference>
<keyword evidence="8" id="KW-0862">Zinc</keyword>
<dbReference type="HAMAP" id="MF_00501">
    <property type="entry name" value="Ribosomal_bL31_1"/>
    <property type="match status" value="1"/>
</dbReference>
<dbReference type="PANTHER" id="PTHR33280:SF6">
    <property type="entry name" value="LARGE RIBOSOMAL SUBUNIT PROTEIN BL31A"/>
    <property type="match status" value="1"/>
</dbReference>
<protein>
    <recommendedName>
        <fullName evidence="7 8">Large ribosomal subunit protein bL31</fullName>
    </recommendedName>
</protein>
<dbReference type="SUPFAM" id="SSF143800">
    <property type="entry name" value="L28p-like"/>
    <property type="match status" value="1"/>
</dbReference>
<dbReference type="PRINTS" id="PR01249">
    <property type="entry name" value="RIBOSOMALL31"/>
</dbReference>
<sequence>MKKNIHPKYNKIDVFCSCGNNMSINSTANHTLNLDVCSNCHPFYIGKQRDVVSGDRVDKFNKRFKISFFKKNN</sequence>
<evidence type="ECO:0000256" key="5">
    <source>
        <dbReference type="ARBA" id="ARBA00022980"/>
    </source>
</evidence>
<keyword evidence="6 8" id="KW-0687">Ribonucleoprotein</keyword>
<reference evidence="9" key="1">
    <citation type="submission" date="2024-04" db="EMBL/GenBank/DDBJ databases">
        <authorList>
            <person name="Manzano-Marin A."/>
            <person name="Manzano-Marin A."/>
            <person name="Alejandro Manzano Marin A."/>
        </authorList>
    </citation>
    <scope>NUCLEOTIDE SEQUENCE [LARGE SCALE GENOMIC DNA]</scope>
    <source>
        <strain evidence="9">TABTEA</strain>
    </source>
</reference>
<dbReference type="InterPro" id="IPR042105">
    <property type="entry name" value="Ribosomal_bL31_sf"/>
</dbReference>
<organism evidence="9 10">
    <name type="scientific">Candidatus Providencia siddallii</name>
    <dbReference type="NCBI Taxonomy" id="1715285"/>
    <lineage>
        <taxon>Bacteria</taxon>
        <taxon>Pseudomonadati</taxon>
        <taxon>Pseudomonadota</taxon>
        <taxon>Gammaproteobacteria</taxon>
        <taxon>Enterobacterales</taxon>
        <taxon>Morganellaceae</taxon>
        <taxon>Providencia</taxon>
    </lineage>
</organism>
<dbReference type="GO" id="GO:0005840">
    <property type="term" value="C:ribosome"/>
    <property type="evidence" value="ECO:0007669"/>
    <property type="project" value="UniProtKB-KW"/>
</dbReference>
<evidence type="ECO:0000256" key="8">
    <source>
        <dbReference type="HAMAP-Rule" id="MF_00501"/>
    </source>
</evidence>
<dbReference type="InterPro" id="IPR002150">
    <property type="entry name" value="Ribosomal_bL31"/>
</dbReference>
<evidence type="ECO:0000256" key="3">
    <source>
        <dbReference type="ARBA" id="ARBA00022730"/>
    </source>
</evidence>
<name>A0ABP1CE94_9GAMM</name>
<feature type="binding site" evidence="8">
    <location>
        <position position="18"/>
    </location>
    <ligand>
        <name>Zn(2+)</name>
        <dbReference type="ChEBI" id="CHEBI:29105"/>
    </ligand>
</feature>
<evidence type="ECO:0000256" key="4">
    <source>
        <dbReference type="ARBA" id="ARBA00022884"/>
    </source>
</evidence>
<dbReference type="Gene3D" id="4.10.830.30">
    <property type="entry name" value="Ribosomal protein L31"/>
    <property type="match status" value="1"/>
</dbReference>
<dbReference type="RefSeq" id="WP_341764928.1">
    <property type="nucleotide sequence ID" value="NZ_OZ034688.1"/>
</dbReference>
<keyword evidence="3 8" id="KW-0699">rRNA-binding</keyword>
<keyword evidence="8" id="KW-0479">Metal-binding</keyword>
<dbReference type="NCBIfam" id="NF000612">
    <property type="entry name" value="PRK00019.1"/>
    <property type="match status" value="1"/>
</dbReference>
<comment type="subunit">
    <text evidence="2 8">Part of the 50S ribosomal subunit.</text>
</comment>
<keyword evidence="4 8" id="KW-0694">RNA-binding</keyword>
<accession>A0ABP1CE94</accession>
<comment type="similarity">
    <text evidence="1 8">Belongs to the bacterial ribosomal protein bL31 family. Type A subfamily.</text>
</comment>
<keyword evidence="5 8" id="KW-0689">Ribosomal protein</keyword>
<comment type="function">
    <text evidence="8">Binds the 23S rRNA.</text>
</comment>
<evidence type="ECO:0000256" key="2">
    <source>
        <dbReference type="ARBA" id="ARBA00011838"/>
    </source>
</evidence>
<dbReference type="InterPro" id="IPR034704">
    <property type="entry name" value="Ribosomal_bL28/bL31-like_sf"/>
</dbReference>